<dbReference type="Pfam" id="PF04970">
    <property type="entry name" value="LRAT"/>
    <property type="match status" value="1"/>
</dbReference>
<keyword evidence="7" id="KW-1185">Reference proteome</keyword>
<dbReference type="GO" id="GO:0008970">
    <property type="term" value="F:phospholipase A1 activity"/>
    <property type="evidence" value="ECO:0007669"/>
    <property type="project" value="TreeGrafter"/>
</dbReference>
<dbReference type="InterPro" id="IPR007053">
    <property type="entry name" value="LRAT_dom"/>
</dbReference>
<dbReference type="OrthoDB" id="10051797at2759"/>
<dbReference type="GO" id="GO:0070292">
    <property type="term" value="P:N-acylphosphatidylethanolamine metabolic process"/>
    <property type="evidence" value="ECO:0007669"/>
    <property type="project" value="TreeGrafter"/>
</dbReference>
<dbReference type="PANTHER" id="PTHR13943">
    <property type="entry name" value="HRAS-LIKE SUPPRESSOR - RELATED"/>
    <property type="match status" value="1"/>
</dbReference>
<dbReference type="Proteomes" id="UP000507470">
    <property type="component" value="Unassembled WGS sequence"/>
</dbReference>
<sequence length="197" mass="21942">MEVLSTLERKTPIKYPVGVGLRPFVKPECLHARPGDLIEIDRTIFAEWGLYFGKGEVVLLGGDLMTGRTTSTKVVKRKLSDMGNVLVRVNNKKVPAKNRSLVSLKAKTIIQNVNKLIGKTVEYNILSRNSEHYVTEWKYGHGWSDQSRMALQSMTIFSTPPSPKDADIAHEKLSESIKSILQTQNSIEDLQSSSAGT</sequence>
<dbReference type="GO" id="GO:0016410">
    <property type="term" value="F:N-acyltransferase activity"/>
    <property type="evidence" value="ECO:0007669"/>
    <property type="project" value="TreeGrafter"/>
</dbReference>
<dbReference type="GO" id="GO:0005737">
    <property type="term" value="C:cytoplasm"/>
    <property type="evidence" value="ECO:0007669"/>
    <property type="project" value="TreeGrafter"/>
</dbReference>
<name>A0A6J8E8N5_MYTCO</name>
<protein>
    <recommendedName>
        <fullName evidence="5">LRAT domain-containing protein</fullName>
    </recommendedName>
</protein>
<evidence type="ECO:0000256" key="2">
    <source>
        <dbReference type="ARBA" id="ARBA00022679"/>
    </source>
</evidence>
<dbReference type="PANTHER" id="PTHR13943:SF77">
    <property type="entry name" value="LRAT DOMAIN-CONTAINING PROTEIN"/>
    <property type="match status" value="1"/>
</dbReference>
<dbReference type="Gene3D" id="3.90.1720.10">
    <property type="entry name" value="endopeptidase domain like (from Nostoc punctiforme)"/>
    <property type="match status" value="1"/>
</dbReference>
<gene>
    <name evidence="6" type="ORF">MCOR_48646</name>
</gene>
<accession>A0A6J8E8N5</accession>
<dbReference type="AlphaFoldDB" id="A0A6J8E8N5"/>
<organism evidence="6 7">
    <name type="scientific">Mytilus coruscus</name>
    <name type="common">Sea mussel</name>
    <dbReference type="NCBI Taxonomy" id="42192"/>
    <lineage>
        <taxon>Eukaryota</taxon>
        <taxon>Metazoa</taxon>
        <taxon>Spiralia</taxon>
        <taxon>Lophotrochozoa</taxon>
        <taxon>Mollusca</taxon>
        <taxon>Bivalvia</taxon>
        <taxon>Autobranchia</taxon>
        <taxon>Pteriomorphia</taxon>
        <taxon>Mytilida</taxon>
        <taxon>Mytiloidea</taxon>
        <taxon>Mytilidae</taxon>
        <taxon>Mytilinae</taxon>
        <taxon>Mytilus</taxon>
    </lineage>
</organism>
<reference evidence="6 7" key="1">
    <citation type="submission" date="2020-06" db="EMBL/GenBank/DDBJ databases">
        <authorList>
            <person name="Li R."/>
            <person name="Bekaert M."/>
        </authorList>
    </citation>
    <scope>NUCLEOTIDE SEQUENCE [LARGE SCALE GENOMIC DNA]</scope>
    <source>
        <strain evidence="7">wild</strain>
    </source>
</reference>
<keyword evidence="4" id="KW-0443">Lipid metabolism</keyword>
<dbReference type="InterPro" id="IPR051496">
    <property type="entry name" value="H-rev107_PLA/AT"/>
</dbReference>
<evidence type="ECO:0000256" key="3">
    <source>
        <dbReference type="ARBA" id="ARBA00022801"/>
    </source>
</evidence>
<evidence type="ECO:0000259" key="5">
    <source>
        <dbReference type="PROSITE" id="PS51934"/>
    </source>
</evidence>
<dbReference type="EMBL" id="CACVKT020008531">
    <property type="protein sequence ID" value="CAC5416002.1"/>
    <property type="molecule type" value="Genomic_DNA"/>
</dbReference>
<dbReference type="PROSITE" id="PS51934">
    <property type="entry name" value="LRAT"/>
    <property type="match status" value="1"/>
</dbReference>
<feature type="domain" description="LRAT" evidence="5">
    <location>
        <begin position="37"/>
        <end position="146"/>
    </location>
</feature>
<comment type="similarity">
    <text evidence="1">Belongs to the H-rev107 family.</text>
</comment>
<keyword evidence="2" id="KW-0808">Transferase</keyword>
<keyword evidence="3" id="KW-0378">Hydrolase</keyword>
<proteinExistence type="inferred from homology"/>
<dbReference type="GO" id="GO:0004623">
    <property type="term" value="F:phospholipase A2 activity"/>
    <property type="evidence" value="ECO:0007669"/>
    <property type="project" value="TreeGrafter"/>
</dbReference>
<evidence type="ECO:0000256" key="4">
    <source>
        <dbReference type="ARBA" id="ARBA00023098"/>
    </source>
</evidence>
<evidence type="ECO:0000313" key="6">
    <source>
        <dbReference type="EMBL" id="CAC5416002.1"/>
    </source>
</evidence>
<evidence type="ECO:0000313" key="7">
    <source>
        <dbReference type="Proteomes" id="UP000507470"/>
    </source>
</evidence>
<evidence type="ECO:0000256" key="1">
    <source>
        <dbReference type="ARBA" id="ARBA00007824"/>
    </source>
</evidence>